<dbReference type="CDD" id="cd01949">
    <property type="entry name" value="GGDEF"/>
    <property type="match status" value="1"/>
</dbReference>
<dbReference type="AlphaFoldDB" id="A0A143HBR7"/>
<evidence type="ECO:0000313" key="4">
    <source>
        <dbReference type="EMBL" id="AMW99174.1"/>
    </source>
</evidence>
<dbReference type="InterPro" id="IPR029787">
    <property type="entry name" value="Nucleotide_cyclase"/>
</dbReference>
<name>A0A143HBR7_9BACL</name>
<protein>
    <recommendedName>
        <fullName evidence="6">Diguanylate cyclase</fullName>
    </recommendedName>
</protein>
<organism evidence="4 5">
    <name type="scientific">Rummeliibacillus stabekisii</name>
    <dbReference type="NCBI Taxonomy" id="241244"/>
    <lineage>
        <taxon>Bacteria</taxon>
        <taxon>Bacillati</taxon>
        <taxon>Bacillota</taxon>
        <taxon>Bacilli</taxon>
        <taxon>Bacillales</taxon>
        <taxon>Caryophanaceae</taxon>
        <taxon>Rummeliibacillus</taxon>
    </lineage>
</organism>
<dbReference type="SMART" id="SM00052">
    <property type="entry name" value="EAL"/>
    <property type="match status" value="1"/>
</dbReference>
<dbReference type="Pfam" id="PF00563">
    <property type="entry name" value="EAL"/>
    <property type="match status" value="1"/>
</dbReference>
<dbReference type="Gene3D" id="3.20.20.450">
    <property type="entry name" value="EAL domain"/>
    <property type="match status" value="1"/>
</dbReference>
<accession>A0A143HBR7</accession>
<dbReference type="GO" id="GO:0071111">
    <property type="term" value="F:cyclic-guanylate-specific phosphodiesterase activity"/>
    <property type="evidence" value="ECO:0007669"/>
    <property type="project" value="InterPro"/>
</dbReference>
<dbReference type="STRING" id="241244.ATY39_06680"/>
<dbReference type="PANTHER" id="PTHR33121:SF70">
    <property type="entry name" value="SIGNALING PROTEIN YKOW"/>
    <property type="match status" value="1"/>
</dbReference>
<evidence type="ECO:0000259" key="3">
    <source>
        <dbReference type="PROSITE" id="PS50887"/>
    </source>
</evidence>
<dbReference type="InterPro" id="IPR000160">
    <property type="entry name" value="GGDEF_dom"/>
</dbReference>
<keyword evidence="5" id="KW-1185">Reference proteome</keyword>
<keyword evidence="1" id="KW-0812">Transmembrane</keyword>
<feature type="transmembrane region" description="Helical" evidence="1">
    <location>
        <begin position="247"/>
        <end position="266"/>
    </location>
</feature>
<dbReference type="SUPFAM" id="SSF55073">
    <property type="entry name" value="Nucleotide cyclase"/>
    <property type="match status" value="1"/>
</dbReference>
<proteinExistence type="predicted"/>
<reference evidence="4 5" key="1">
    <citation type="journal article" date="2016" name="Genome Announc.">
        <title>Whole-Genome Sequence of Rummeliibacillus stabekisii Strain PP9 Isolated from Antarctic Soil.</title>
        <authorList>
            <person name="da Mota F.F."/>
            <person name="Vollu R.E."/>
            <person name="Jurelevicius D."/>
            <person name="Seldin L."/>
        </authorList>
    </citation>
    <scope>NUCLEOTIDE SEQUENCE [LARGE SCALE GENOMIC DNA]</scope>
    <source>
        <strain evidence="4 5">PP9</strain>
    </source>
</reference>
<dbReference type="PROSITE" id="PS50887">
    <property type="entry name" value="GGDEF"/>
    <property type="match status" value="1"/>
</dbReference>
<reference evidence="5" key="2">
    <citation type="submission" date="2016-03" db="EMBL/GenBank/DDBJ databases">
        <authorList>
            <person name="Seldin L."/>
        </authorList>
    </citation>
    <scope>NUCLEOTIDE SEQUENCE [LARGE SCALE GENOMIC DNA]</scope>
    <source>
        <strain evidence="5">PP9</strain>
    </source>
</reference>
<dbReference type="EMBL" id="CP014806">
    <property type="protein sequence ID" value="AMW99174.1"/>
    <property type="molecule type" value="Genomic_DNA"/>
</dbReference>
<feature type="domain" description="EAL" evidence="2">
    <location>
        <begin position="488"/>
        <end position="739"/>
    </location>
</feature>
<sequence length="743" mass="85210">MYLKEELNLKKYFVIFITDNFFPIKITLRGGISISNFDYGGFLKKFRWPIGLPIFLLVISFLFNKQLYGVFGAENYLSIHLMVEIFIVVYSFSIAIQAWLIVPYVLSNKRLYIGALFLSLGLTELFHTLTYQGMPFFLEKSSSYSATWFYMIGRLSLAVGLLSIYLLKLRDSVPKNRYIAYGLSLVYTICWLGIIYSPKTFLPSLFIDGVGTSQMKNGLQYVSAFIQLLFVAYIWRSKNVQKKEAEMLVLGSFYLILGDLVFTTYINVYDFRAMLGHLFQLTSYYFFLKALHHTSVEEPFELLMETQEELESSQDSLRYTIDHDELTGLPKLHFIETKLAEMLNIHKKAAVLMMEVDRLKVINESFGSKFADQIIQGVSKRLSCVESDKRVLGKGNNGEFILIVPTVSNREEVTAICEKITQLMEVHFPVQHHQVKVDLNIGIAIYPEHGRNASDLFRHAQVAMHQAKHQINRVLFYEKNMEKCSEQKMLLEHDLHKALENQELYLDYQPQIDVRTGEIISVEALLRWKHPTKGIISPADFIPIAEESGLIVPIGEWVLQQACSQVKKCQEDCQLTIGVSINLSIRQFFQHNLAHTVKRVLAETQLHPACLELEITESMTMDRKHAVETLCELKELGIKIAIDDFGTGYSSIAYLKDLPIDTLKIDRSFVMQIPTGDTVLISMIISLAKHLNLTIIAEGVEEEFQWEFLSREGCNLIQGYLCGRPMPLHQIIETIHFQQAAQI</sequence>
<feature type="domain" description="GGDEF" evidence="3">
    <location>
        <begin position="347"/>
        <end position="479"/>
    </location>
</feature>
<feature type="transmembrane region" description="Helical" evidence="1">
    <location>
        <begin position="148"/>
        <end position="167"/>
    </location>
</feature>
<dbReference type="FunFam" id="3.20.20.450:FF:000001">
    <property type="entry name" value="Cyclic di-GMP phosphodiesterase yahA"/>
    <property type="match status" value="1"/>
</dbReference>
<dbReference type="SMART" id="SM00267">
    <property type="entry name" value="GGDEF"/>
    <property type="match status" value="1"/>
</dbReference>
<dbReference type="InterPro" id="IPR001633">
    <property type="entry name" value="EAL_dom"/>
</dbReference>
<dbReference type="InterPro" id="IPR050706">
    <property type="entry name" value="Cyclic-di-GMP_PDE-like"/>
</dbReference>
<dbReference type="Proteomes" id="UP000076021">
    <property type="component" value="Chromosome"/>
</dbReference>
<evidence type="ECO:0000256" key="1">
    <source>
        <dbReference type="SAM" id="Phobius"/>
    </source>
</evidence>
<feature type="transmembrane region" description="Helical" evidence="1">
    <location>
        <begin position="76"/>
        <end position="102"/>
    </location>
</feature>
<feature type="transmembrane region" description="Helical" evidence="1">
    <location>
        <begin position="46"/>
        <end position="64"/>
    </location>
</feature>
<dbReference type="NCBIfam" id="TIGR00254">
    <property type="entry name" value="GGDEF"/>
    <property type="match status" value="1"/>
</dbReference>
<dbReference type="Pfam" id="PF00990">
    <property type="entry name" value="GGDEF"/>
    <property type="match status" value="1"/>
</dbReference>
<dbReference type="Gene3D" id="3.30.70.270">
    <property type="match status" value="1"/>
</dbReference>
<feature type="transmembrane region" description="Helical" evidence="1">
    <location>
        <begin position="179"/>
        <end position="198"/>
    </location>
</feature>
<evidence type="ECO:0000259" key="2">
    <source>
        <dbReference type="PROSITE" id="PS50883"/>
    </source>
</evidence>
<keyword evidence="1" id="KW-1133">Transmembrane helix</keyword>
<dbReference type="KEGG" id="rst:ATY39_06680"/>
<evidence type="ECO:0000313" key="5">
    <source>
        <dbReference type="Proteomes" id="UP000076021"/>
    </source>
</evidence>
<dbReference type="PANTHER" id="PTHR33121">
    <property type="entry name" value="CYCLIC DI-GMP PHOSPHODIESTERASE PDEF"/>
    <property type="match status" value="1"/>
</dbReference>
<dbReference type="InterPro" id="IPR043128">
    <property type="entry name" value="Rev_trsase/Diguanyl_cyclase"/>
</dbReference>
<gene>
    <name evidence="4" type="ORF">ATY39_06680</name>
</gene>
<dbReference type="Pfam" id="PF17159">
    <property type="entry name" value="MASE3"/>
    <property type="match status" value="1"/>
</dbReference>
<keyword evidence="1" id="KW-0472">Membrane</keyword>
<dbReference type="InterPro" id="IPR033425">
    <property type="entry name" value="MASE3"/>
</dbReference>
<dbReference type="InterPro" id="IPR035919">
    <property type="entry name" value="EAL_sf"/>
</dbReference>
<evidence type="ECO:0008006" key="6">
    <source>
        <dbReference type="Google" id="ProtNLM"/>
    </source>
</evidence>
<dbReference type="CDD" id="cd01948">
    <property type="entry name" value="EAL"/>
    <property type="match status" value="1"/>
</dbReference>
<dbReference type="SUPFAM" id="SSF141868">
    <property type="entry name" value="EAL domain-like"/>
    <property type="match status" value="1"/>
</dbReference>
<feature type="transmembrane region" description="Helical" evidence="1">
    <location>
        <begin position="218"/>
        <end position="235"/>
    </location>
</feature>
<feature type="transmembrane region" description="Helical" evidence="1">
    <location>
        <begin position="111"/>
        <end position="128"/>
    </location>
</feature>
<dbReference type="PROSITE" id="PS50883">
    <property type="entry name" value="EAL"/>
    <property type="match status" value="1"/>
</dbReference>